<dbReference type="AlphaFoldDB" id="A0A845RKS2"/>
<evidence type="ECO:0000313" key="1">
    <source>
        <dbReference type="EMBL" id="NBI80153.1"/>
    </source>
</evidence>
<gene>
    <name evidence="1" type="ORF">D3Z39_15035</name>
</gene>
<name>A0A845RKS2_9FIRM</name>
<proteinExistence type="predicted"/>
<dbReference type="EMBL" id="QXWZ01000034">
    <property type="protein sequence ID" value="NBI80153.1"/>
    <property type="molecule type" value="Genomic_DNA"/>
</dbReference>
<evidence type="ECO:0000313" key="2">
    <source>
        <dbReference type="Proteomes" id="UP000446348"/>
    </source>
</evidence>
<accession>A0A845RKS2</accession>
<dbReference type="Proteomes" id="UP000446348">
    <property type="component" value="Unassembled WGS sequence"/>
</dbReference>
<organism evidence="1 2">
    <name type="scientific">Anaerotruncus colihominis</name>
    <dbReference type="NCBI Taxonomy" id="169435"/>
    <lineage>
        <taxon>Bacteria</taxon>
        <taxon>Bacillati</taxon>
        <taxon>Bacillota</taxon>
        <taxon>Clostridia</taxon>
        <taxon>Eubacteriales</taxon>
        <taxon>Oscillospiraceae</taxon>
        <taxon>Anaerotruncus</taxon>
    </lineage>
</organism>
<sequence length="147" mass="16462">MSFETFTKGMQDTNEMLNRNFAAVETQLSNKANVGLERYGLPLMEGYENCGMYLANGAAVTIILYCYKSDKSPIEPNSTITVLPEGYRPATTMPFLGLCTNFTAGSDNRWPCYLRLYNDGRLEMSQIGTSVSNIEPKEIYASFTFAR</sequence>
<reference evidence="1 2" key="1">
    <citation type="submission" date="2018-08" db="EMBL/GenBank/DDBJ databases">
        <title>Murine metabolic-syndrome-specific gut microbial biobank.</title>
        <authorList>
            <person name="Liu C."/>
        </authorList>
    </citation>
    <scope>NUCLEOTIDE SEQUENCE [LARGE SCALE GENOMIC DNA]</scope>
    <source>
        <strain evidence="1 2">X69</strain>
    </source>
</reference>
<protein>
    <submittedName>
        <fullName evidence="1">Uncharacterized protein</fullName>
    </submittedName>
</protein>
<dbReference type="RefSeq" id="WP_160210852.1">
    <property type="nucleotide sequence ID" value="NZ_QXWZ01000034.1"/>
</dbReference>
<comment type="caution">
    <text evidence="1">The sequence shown here is derived from an EMBL/GenBank/DDBJ whole genome shotgun (WGS) entry which is preliminary data.</text>
</comment>